<proteinExistence type="inferred from homology"/>
<keyword evidence="3" id="KW-0132">Cell division</keyword>
<name>E6Q3N3_9ZZZZ</name>
<dbReference type="GO" id="GO:0051301">
    <property type="term" value="P:cell division"/>
    <property type="evidence" value="ECO:0007669"/>
    <property type="project" value="UniProtKB-KW"/>
</dbReference>
<keyword evidence="3" id="KW-0131">Cell cycle</keyword>
<comment type="caution">
    <text evidence="3">The sequence shown here is derived from an EMBL/GenBank/DDBJ whole genome shotgun (WGS) entry which is preliminary data.</text>
</comment>
<feature type="compositionally biased region" description="Basic residues" evidence="2">
    <location>
        <begin position="113"/>
        <end position="125"/>
    </location>
</feature>
<dbReference type="SUPFAM" id="SSF55229">
    <property type="entry name" value="Cell division protein MinE topological specificity domain"/>
    <property type="match status" value="1"/>
</dbReference>
<feature type="region of interest" description="Disordered" evidence="2">
    <location>
        <begin position="83"/>
        <end position="125"/>
    </location>
</feature>
<dbReference type="Pfam" id="PF03776">
    <property type="entry name" value="MinE"/>
    <property type="match status" value="1"/>
</dbReference>
<feature type="compositionally biased region" description="Low complexity" evidence="2">
    <location>
        <begin position="97"/>
        <end position="112"/>
    </location>
</feature>
<dbReference type="HAMAP" id="MF_00262">
    <property type="entry name" value="MinE"/>
    <property type="match status" value="1"/>
</dbReference>
<accession>E6Q3N3</accession>
<evidence type="ECO:0000313" key="3">
    <source>
        <dbReference type="EMBL" id="CBI01794.1"/>
    </source>
</evidence>
<reference evidence="3" key="1">
    <citation type="submission" date="2009-10" db="EMBL/GenBank/DDBJ databases">
        <title>Diversity of trophic interactions inside an arsenic-rich microbial ecosystem.</title>
        <authorList>
            <person name="Bertin P.N."/>
            <person name="Heinrich-Salmeron A."/>
            <person name="Pelletier E."/>
            <person name="Goulhen-Chollet F."/>
            <person name="Arsene-Ploetze F."/>
            <person name="Gallien S."/>
            <person name="Calteau A."/>
            <person name="Vallenet D."/>
            <person name="Casiot C."/>
            <person name="Chane-Woon-Ming B."/>
            <person name="Giloteaux L."/>
            <person name="Barakat M."/>
            <person name="Bonnefoy V."/>
            <person name="Bruneel O."/>
            <person name="Chandler M."/>
            <person name="Cleiss J."/>
            <person name="Duran R."/>
            <person name="Elbaz-Poulichet F."/>
            <person name="Fonknechten N."/>
            <person name="Lauga B."/>
            <person name="Mornico D."/>
            <person name="Ortet P."/>
            <person name="Schaeffer C."/>
            <person name="Siguier P."/>
            <person name="Alexander Thil Smith A."/>
            <person name="Van Dorsselaer A."/>
            <person name="Weissenbach J."/>
            <person name="Medigue C."/>
            <person name="Le Paslier D."/>
        </authorList>
    </citation>
    <scope>NUCLEOTIDE SEQUENCE</scope>
</reference>
<gene>
    <name evidence="3" type="ORF">CARN4_0786</name>
</gene>
<comment type="similarity">
    <text evidence="1">Belongs to the MinE family.</text>
</comment>
<dbReference type="InterPro" id="IPR036707">
    <property type="entry name" value="MinE_sf"/>
</dbReference>
<organism evidence="3">
    <name type="scientific">mine drainage metagenome</name>
    <dbReference type="NCBI Taxonomy" id="410659"/>
    <lineage>
        <taxon>unclassified sequences</taxon>
        <taxon>metagenomes</taxon>
        <taxon>ecological metagenomes</taxon>
    </lineage>
</organism>
<dbReference type="NCBIfam" id="TIGR01215">
    <property type="entry name" value="minE"/>
    <property type="match status" value="1"/>
</dbReference>
<dbReference type="GO" id="GO:0032955">
    <property type="term" value="P:regulation of division septum assembly"/>
    <property type="evidence" value="ECO:0007669"/>
    <property type="project" value="InterPro"/>
</dbReference>
<dbReference type="Gene3D" id="3.30.1070.10">
    <property type="entry name" value="Cell division topological specificity factor MinE"/>
    <property type="match status" value="1"/>
</dbReference>
<evidence type="ECO:0000256" key="2">
    <source>
        <dbReference type="SAM" id="MobiDB-lite"/>
    </source>
</evidence>
<dbReference type="AlphaFoldDB" id="E6Q3N3"/>
<dbReference type="InterPro" id="IPR005527">
    <property type="entry name" value="MinE"/>
</dbReference>
<protein>
    <submittedName>
        <fullName evidence="3">Cell division topological specificity factor (Reverses minC inhibition of FtsZ ring) (Modular protein)</fullName>
    </submittedName>
</protein>
<dbReference type="EMBL" id="CABO01000025">
    <property type="protein sequence ID" value="CBI01794.1"/>
    <property type="molecule type" value="Genomic_DNA"/>
</dbReference>
<evidence type="ECO:0000256" key="1">
    <source>
        <dbReference type="ARBA" id="ARBA00008168"/>
    </source>
</evidence>
<sequence>MIDFFKRLFGPSDSGATAKQRLQLVLMTDHLALAPEMIDAMKRELVEVISRYVEVDRDKVEVDFERHDHALAMMANVPILGVARPSERAPEPPEPAQPVAAQPAAAGAPPLQQRKRRKKAQRAPA</sequence>